<dbReference type="Proteomes" id="UP001354989">
    <property type="component" value="Plasmid pPP5"/>
</dbReference>
<evidence type="ECO:0000256" key="1">
    <source>
        <dbReference type="SAM" id="SignalP"/>
    </source>
</evidence>
<feature type="chain" id="PRO_5046965332" description="Secretion system C-terminal sorting domain-containing protein" evidence="1">
    <location>
        <begin position="24"/>
        <end position="829"/>
    </location>
</feature>
<dbReference type="EMBL" id="AP025297">
    <property type="protein sequence ID" value="BDD02012.1"/>
    <property type="molecule type" value="Genomic_DNA"/>
</dbReference>
<organism evidence="3 4">
    <name type="scientific">Persicobacter psychrovividus</name>
    <dbReference type="NCBI Taxonomy" id="387638"/>
    <lineage>
        <taxon>Bacteria</taxon>
        <taxon>Pseudomonadati</taxon>
        <taxon>Bacteroidota</taxon>
        <taxon>Cytophagia</taxon>
        <taxon>Cytophagales</taxon>
        <taxon>Persicobacteraceae</taxon>
        <taxon>Persicobacter</taxon>
    </lineage>
</organism>
<geneLocation type="plasmid" evidence="3 4">
    <name>pPP5</name>
</geneLocation>
<sequence length="829" mass="88867">MKKKLFLWFTAVLLLLTVRPVTAQNTVWNPAANPNNDGLSESSWHDAANWTAGVPTADGGAIFNVKDAIPCFIDQTVNVKKFVLGDGGTGETARLVVKNGGHLITGNEWSGTAWTAAYETELVVEQGGIIDFGNHFWNGWQGHSSVYLNGGVINVNNMLGTAFEDGTHGSSTILVAAGELNLNEFHPEKTIPEGSVWNITSGTVSIKGDQQDNILNLASLGRIVTTGESGSEDRLLQVELEGEGETLKTVVSSTENEVQPPVVPAETVWAPQANPANTDATEAAWSVAANWTNGLPGEITVVKFTQADAIDCFIDSSVSIKQLILGDGNEGDQTAKLIIKDNGFLSTANDAWSGAAWADNWDTELVVETGGTISFGQHFWNGWQGHSTVYLNGGVINVNNMLGTAFEEGTNGTSTIYLESGEMNLNEFHPENSLPDGSVWNITGAKIYIKGDHKASIEYLEFQGRIITTGEDGTAELSLKVEIIGTEGDPITRISAVEEQTPPTPTVTVWNPAANEDNSEATEASWSVAENWTAGVPTPKMIAKFDQKDAIACFIDQRVGVQQFVLGDGGEGAQSAQLIIKDGGSLTTGDTWSGCAWSNNYTSSLIIEEGGELNFGSHFWNGWQGHSMVHINGGIVNVNHMYATAFEEGTAGTSTTYITDGELNLNVFDAEKSLPEGSVWNITEGVVYIKGDYKEAINQLVTLGRILTTGESGDEDRSLIVDVSGEGDQALTRIATEENGTSPEDPLFADKGKQLVVAPNPTDGIFSINIPQEKVGQTFRIYSIIGRMVMEGSLQNTAEKVNIGHLPSGVYLIHLHEGSKPQISKIVLK</sequence>
<evidence type="ECO:0000313" key="4">
    <source>
        <dbReference type="Proteomes" id="UP001354989"/>
    </source>
</evidence>
<feature type="signal peptide" evidence="1">
    <location>
        <begin position="1"/>
        <end position="23"/>
    </location>
</feature>
<evidence type="ECO:0000259" key="2">
    <source>
        <dbReference type="Pfam" id="PF18962"/>
    </source>
</evidence>
<feature type="domain" description="Secretion system C-terminal sorting" evidence="2">
    <location>
        <begin position="759"/>
        <end position="827"/>
    </location>
</feature>
<keyword evidence="4" id="KW-1185">Reference proteome</keyword>
<dbReference type="RefSeq" id="WP_338399196.1">
    <property type="nucleotide sequence ID" value="NZ_AP025297.1"/>
</dbReference>
<dbReference type="Pfam" id="PF18962">
    <property type="entry name" value="Por_Secre_tail"/>
    <property type="match status" value="1"/>
</dbReference>
<keyword evidence="3" id="KW-0614">Plasmid</keyword>
<proteinExistence type="predicted"/>
<name>A0ABM7VLY3_9BACT</name>
<dbReference type="NCBIfam" id="TIGR04183">
    <property type="entry name" value="Por_Secre_tail"/>
    <property type="match status" value="1"/>
</dbReference>
<evidence type="ECO:0000313" key="3">
    <source>
        <dbReference type="EMBL" id="BDD02012.1"/>
    </source>
</evidence>
<gene>
    <name evidence="3" type="ORF">PEPS_42920</name>
</gene>
<reference evidence="3 4" key="1">
    <citation type="submission" date="2021-12" db="EMBL/GenBank/DDBJ databases">
        <title>Genome sequencing of bacteria with rrn-lacking chromosome and rrn-plasmid.</title>
        <authorList>
            <person name="Anda M."/>
            <person name="Iwasaki W."/>
        </authorList>
    </citation>
    <scope>NUCLEOTIDE SEQUENCE [LARGE SCALE GENOMIC DNA]</scope>
    <source>
        <strain evidence="3 4">NBRC 101262</strain>
        <plasmid evidence="3 4">pPP5</plasmid>
    </source>
</reference>
<dbReference type="InterPro" id="IPR026444">
    <property type="entry name" value="Secre_tail"/>
</dbReference>
<protein>
    <recommendedName>
        <fullName evidence="2">Secretion system C-terminal sorting domain-containing protein</fullName>
    </recommendedName>
</protein>
<keyword evidence="1" id="KW-0732">Signal</keyword>
<accession>A0ABM7VLY3</accession>